<evidence type="ECO:0000313" key="2">
    <source>
        <dbReference type="Proteomes" id="UP001065298"/>
    </source>
</evidence>
<dbReference type="Proteomes" id="UP001065298">
    <property type="component" value="Chromosome 1"/>
</dbReference>
<comment type="caution">
    <text evidence="1">The sequence shown here is derived from an EMBL/GenBank/DDBJ whole genome shotgun (WGS) entry which is preliminary data.</text>
</comment>
<keyword evidence="2" id="KW-1185">Reference proteome</keyword>
<name>A0ACC0RGZ7_9HYPO</name>
<accession>A0ACC0RGZ7</accession>
<evidence type="ECO:0000313" key="1">
    <source>
        <dbReference type="EMBL" id="KAI8684653.1"/>
    </source>
</evidence>
<gene>
    <name evidence="1" type="ORF">NCS57_00131900</name>
</gene>
<dbReference type="EMBL" id="CM046503">
    <property type="protein sequence ID" value="KAI8684653.1"/>
    <property type="molecule type" value="Genomic_DNA"/>
</dbReference>
<protein>
    <submittedName>
        <fullName evidence="1">Uncharacterized protein</fullName>
    </submittedName>
</protein>
<organism evidence="1 2">
    <name type="scientific">Fusarium keratoplasticum</name>
    <dbReference type="NCBI Taxonomy" id="1328300"/>
    <lineage>
        <taxon>Eukaryota</taxon>
        <taxon>Fungi</taxon>
        <taxon>Dikarya</taxon>
        <taxon>Ascomycota</taxon>
        <taxon>Pezizomycotina</taxon>
        <taxon>Sordariomycetes</taxon>
        <taxon>Hypocreomycetidae</taxon>
        <taxon>Hypocreales</taxon>
        <taxon>Nectriaceae</taxon>
        <taxon>Fusarium</taxon>
        <taxon>Fusarium solani species complex</taxon>
    </lineage>
</organism>
<reference evidence="1" key="1">
    <citation type="submission" date="2022-06" db="EMBL/GenBank/DDBJ databases">
        <title>Fusarium solani species complex genomes reveal bases of compartmentalisation and animal pathogenesis.</title>
        <authorList>
            <person name="Tsai I.J."/>
        </authorList>
    </citation>
    <scope>NUCLEOTIDE SEQUENCE</scope>
    <source>
        <strain evidence="1">Fu6.1</strain>
    </source>
</reference>
<proteinExistence type="predicted"/>
<sequence>MSAKEKRKLATTDEMQKHINGLVASGAIVLERGKRLKIGDDGLPQVTDLAQDSGLTHYSSARERLVNIVNYLESSASPKSVGWCKALVKLRKLLDNNLEPRYHLDIRAWEICQAANDEAIDDITYMDMLYHRLQDGSFETEWSANHYNIFQFPQRACRLLGVVSPSDFVQAAWDDGLDNQMFEKDPEAHKLIDKGFGHLMEGRSSAFGENEVDHKAAKYVSLFQKLEPVKALEAVMEIEEFVILECKAKTAKGIQDRRTQALWNKAISD</sequence>